<keyword evidence="2" id="KW-1185">Reference proteome</keyword>
<comment type="caution">
    <text evidence="1">The sequence shown here is derived from an EMBL/GenBank/DDBJ whole genome shotgun (WGS) entry which is preliminary data.</text>
</comment>
<dbReference type="InterPro" id="IPR016024">
    <property type="entry name" value="ARM-type_fold"/>
</dbReference>
<name>A0A928Z6N5_9CYAN</name>
<dbReference type="Gene3D" id="1.25.40.290">
    <property type="entry name" value="ARM repeat domains"/>
    <property type="match status" value="1"/>
</dbReference>
<dbReference type="SUPFAM" id="SSF48371">
    <property type="entry name" value="ARM repeat"/>
    <property type="match status" value="1"/>
</dbReference>
<protein>
    <submittedName>
        <fullName evidence="1">DNA alkylation repair protein</fullName>
    </submittedName>
</protein>
<evidence type="ECO:0000313" key="1">
    <source>
        <dbReference type="EMBL" id="MBE9032390.1"/>
    </source>
</evidence>
<accession>A0A928Z6N5</accession>
<sequence length="365" mass="41712">MPEPLKNVYTPELIRALATAVKAEYSQFDVAEFERSIFNPAWQTEELKQRMRHIAISLQQYLPQDYAQAIALLLPVAAQFGGSECGDFEYMFFPDFVALYGLEDFEISMSALEHFTKFSSSEFAVRPFIVRYGDQMMQQMHRWAASDDPHVRRLASEGCRPRLPWAMALPQFKQAPTPVLPILEKLKNDDSLYVRRSVANNLNDIAKDHPQIVVDIAHRWFGQSPEVDWLVKHACRSLLKQGEPAVMSLFGFAAPDHVVCSDLVVQPQVSMGDALTFAFELHTDRLSLGQLRLEYAIDFMKAQGKRSRKVFKIAEADYQTAHKQFTKRHSFKPISTRTYYPGRHGLHLMINGIELAAAQFELVNL</sequence>
<dbReference type="AlphaFoldDB" id="A0A928Z6N5"/>
<dbReference type="Proteomes" id="UP000625316">
    <property type="component" value="Unassembled WGS sequence"/>
</dbReference>
<proteinExistence type="predicted"/>
<reference evidence="1" key="1">
    <citation type="submission" date="2020-10" db="EMBL/GenBank/DDBJ databases">
        <authorList>
            <person name="Castelo-Branco R."/>
            <person name="Eusebio N."/>
            <person name="Adriana R."/>
            <person name="Vieira A."/>
            <person name="Brugerolle De Fraissinette N."/>
            <person name="Rezende De Castro R."/>
            <person name="Schneider M.P."/>
            <person name="Vasconcelos V."/>
            <person name="Leao P.N."/>
        </authorList>
    </citation>
    <scope>NUCLEOTIDE SEQUENCE</scope>
    <source>
        <strain evidence="1">LEGE 11480</strain>
    </source>
</reference>
<dbReference type="PROSITE" id="PS50077">
    <property type="entry name" value="HEAT_REPEAT"/>
    <property type="match status" value="1"/>
</dbReference>
<dbReference type="InterPro" id="IPR021133">
    <property type="entry name" value="HEAT_type_2"/>
</dbReference>
<dbReference type="EMBL" id="JADEXQ010000102">
    <property type="protein sequence ID" value="MBE9032390.1"/>
    <property type="molecule type" value="Genomic_DNA"/>
</dbReference>
<evidence type="ECO:0000313" key="2">
    <source>
        <dbReference type="Proteomes" id="UP000625316"/>
    </source>
</evidence>
<organism evidence="1 2">
    <name type="scientific">Romeriopsis navalis LEGE 11480</name>
    <dbReference type="NCBI Taxonomy" id="2777977"/>
    <lineage>
        <taxon>Bacteria</taxon>
        <taxon>Bacillati</taxon>
        <taxon>Cyanobacteriota</taxon>
        <taxon>Cyanophyceae</taxon>
        <taxon>Leptolyngbyales</taxon>
        <taxon>Leptolyngbyaceae</taxon>
        <taxon>Romeriopsis</taxon>
        <taxon>Romeriopsis navalis</taxon>
    </lineage>
</organism>
<dbReference type="RefSeq" id="WP_264327209.1">
    <property type="nucleotide sequence ID" value="NZ_JADEXQ010000102.1"/>
</dbReference>
<gene>
    <name evidence="1" type="ORF">IQ266_21870</name>
</gene>